<dbReference type="Pfam" id="PF13202">
    <property type="entry name" value="EF-hand_5"/>
    <property type="match status" value="1"/>
</dbReference>
<keyword evidence="3" id="KW-0812">Transmembrane</keyword>
<accession>A0A0B2W0B6</accession>
<dbReference type="InterPro" id="IPR018247">
    <property type="entry name" value="EF_Hand_1_Ca_BS"/>
</dbReference>
<evidence type="ECO:0000256" key="3">
    <source>
        <dbReference type="SAM" id="Phobius"/>
    </source>
</evidence>
<evidence type="ECO:0000256" key="2">
    <source>
        <dbReference type="SAM" id="MobiDB-lite"/>
    </source>
</evidence>
<feature type="domain" description="EF-hand" evidence="4">
    <location>
        <begin position="81"/>
        <end position="116"/>
    </location>
</feature>
<gene>
    <name evidence="5" type="ORF">Tcan_11219</name>
</gene>
<keyword evidence="1" id="KW-0106">Calcium</keyword>
<evidence type="ECO:0000256" key="1">
    <source>
        <dbReference type="ARBA" id="ARBA00022837"/>
    </source>
</evidence>
<dbReference type="EMBL" id="JPKZ01000486">
    <property type="protein sequence ID" value="KHN87072.1"/>
    <property type="molecule type" value="Genomic_DNA"/>
</dbReference>
<feature type="compositionally biased region" description="Basic and acidic residues" evidence="2">
    <location>
        <begin position="208"/>
        <end position="221"/>
    </location>
</feature>
<keyword evidence="6" id="KW-1185">Reference proteome</keyword>
<dbReference type="SMART" id="SM00054">
    <property type="entry name" value="EFh"/>
    <property type="match status" value="3"/>
</dbReference>
<dbReference type="AlphaFoldDB" id="A0A0B2W0B6"/>
<evidence type="ECO:0000259" key="4">
    <source>
        <dbReference type="PROSITE" id="PS50222"/>
    </source>
</evidence>
<evidence type="ECO:0000313" key="5">
    <source>
        <dbReference type="EMBL" id="KHN87072.1"/>
    </source>
</evidence>
<feature type="domain" description="EF-hand" evidence="4">
    <location>
        <begin position="156"/>
        <end position="191"/>
    </location>
</feature>
<feature type="transmembrane region" description="Helical" evidence="3">
    <location>
        <begin position="20"/>
        <end position="41"/>
    </location>
</feature>
<protein>
    <recommendedName>
        <fullName evidence="4">EF-hand domain-containing protein</fullName>
    </recommendedName>
</protein>
<keyword evidence="3" id="KW-1133">Transmembrane helix</keyword>
<dbReference type="Gene3D" id="1.10.238.10">
    <property type="entry name" value="EF-hand"/>
    <property type="match status" value="2"/>
</dbReference>
<reference evidence="5 6" key="1">
    <citation type="submission" date="2014-11" db="EMBL/GenBank/DDBJ databases">
        <title>Genetic blueprint of the zoonotic pathogen Toxocara canis.</title>
        <authorList>
            <person name="Zhu X.-Q."/>
            <person name="Korhonen P.K."/>
            <person name="Cai H."/>
            <person name="Young N.D."/>
            <person name="Nejsum P."/>
            <person name="von Samson-Himmelstjerna G."/>
            <person name="Boag P.R."/>
            <person name="Tan P."/>
            <person name="Li Q."/>
            <person name="Min J."/>
            <person name="Yang Y."/>
            <person name="Wang X."/>
            <person name="Fang X."/>
            <person name="Hall R.S."/>
            <person name="Hofmann A."/>
            <person name="Sternberg P.W."/>
            <person name="Jex A.R."/>
            <person name="Gasser R.B."/>
        </authorList>
    </citation>
    <scope>NUCLEOTIDE SEQUENCE [LARGE SCALE GENOMIC DNA]</scope>
    <source>
        <strain evidence="5">PN_DK_2014</strain>
    </source>
</reference>
<comment type="caution">
    <text evidence="5">The sequence shown here is derived from an EMBL/GenBank/DDBJ whole genome shotgun (WGS) entry which is preliminary data.</text>
</comment>
<keyword evidence="3" id="KW-0472">Membrane</keyword>
<proteinExistence type="predicted"/>
<evidence type="ECO:0000313" key="6">
    <source>
        <dbReference type="Proteomes" id="UP000031036"/>
    </source>
</evidence>
<dbReference type="GO" id="GO:0005509">
    <property type="term" value="F:calcium ion binding"/>
    <property type="evidence" value="ECO:0007669"/>
    <property type="project" value="InterPro"/>
</dbReference>
<sequence>MRKFHESQVRRCVSEEMLRVIAALVVLSMTTCFLVNGRAFVDITLSDEDLPKETPEQKFARSDRDRDDKLTFGEFLHTDLPYDHVKKDEFDLYDTNKDGFISRSEYEKVLREQNEKSTNQRARYFGKIYEDFDENFDMKLSEDEVKEVLANRFLLKPKANFDSIFRSFDKNGDEGLDIHEYINFDKYMPFEELVPINDDSATKRKKEKLPLEKKTEDSAAH</sequence>
<dbReference type="InterPro" id="IPR011992">
    <property type="entry name" value="EF-hand-dom_pair"/>
</dbReference>
<feature type="region of interest" description="Disordered" evidence="2">
    <location>
        <begin position="199"/>
        <end position="221"/>
    </location>
</feature>
<dbReference type="OMA" id="IMKKYEF"/>
<dbReference type="PROSITE" id="PS50222">
    <property type="entry name" value="EF_HAND_2"/>
    <property type="match status" value="2"/>
</dbReference>
<name>A0A0B2W0B6_TOXCA</name>
<dbReference type="PROSITE" id="PS00018">
    <property type="entry name" value="EF_HAND_1"/>
    <property type="match status" value="1"/>
</dbReference>
<dbReference type="OrthoDB" id="293868at2759"/>
<organism evidence="5 6">
    <name type="scientific">Toxocara canis</name>
    <name type="common">Canine roundworm</name>
    <dbReference type="NCBI Taxonomy" id="6265"/>
    <lineage>
        <taxon>Eukaryota</taxon>
        <taxon>Metazoa</taxon>
        <taxon>Ecdysozoa</taxon>
        <taxon>Nematoda</taxon>
        <taxon>Chromadorea</taxon>
        <taxon>Rhabditida</taxon>
        <taxon>Spirurina</taxon>
        <taxon>Ascaridomorpha</taxon>
        <taxon>Ascaridoidea</taxon>
        <taxon>Toxocaridae</taxon>
        <taxon>Toxocara</taxon>
    </lineage>
</organism>
<dbReference type="InterPro" id="IPR002048">
    <property type="entry name" value="EF_hand_dom"/>
</dbReference>
<dbReference type="SUPFAM" id="SSF47473">
    <property type="entry name" value="EF-hand"/>
    <property type="match status" value="1"/>
</dbReference>
<dbReference type="Proteomes" id="UP000031036">
    <property type="component" value="Unassembled WGS sequence"/>
</dbReference>